<dbReference type="AlphaFoldDB" id="A0A6A4XA99"/>
<proteinExistence type="predicted"/>
<feature type="domain" description="Apple" evidence="1">
    <location>
        <begin position="2"/>
        <end position="38"/>
    </location>
</feature>
<reference evidence="2 3" key="1">
    <citation type="submission" date="2019-07" db="EMBL/GenBank/DDBJ databases">
        <title>Draft genome assembly of a fouling barnacle, Amphibalanus amphitrite (Darwin, 1854): The first reference genome for Thecostraca.</title>
        <authorList>
            <person name="Kim W."/>
        </authorList>
    </citation>
    <scope>NUCLEOTIDE SEQUENCE [LARGE SCALE GENOMIC DNA]</scope>
    <source>
        <strain evidence="2">SNU_AA5</strain>
        <tissue evidence="2">Soma without cirri and trophi</tissue>
    </source>
</reference>
<sequence length="271" mass="29624">MHAASLTQCGILCQRHDSCWGFNFLSGSGACQLLPASIELCGAEAGDARLSSEPGGAVGLLCPHTCLQLLQLRPATPGGLHQLAGWPVPALCDQELDGGGWTLLLTSVSQSWTEDGTLNLLTGRNQQSPTISGDYSILEHGDYILSFGTGDRFLYRLEGQAETGRQQWGGIWSSPRVSSLVRYAPDVTTQLVTRFSEWTTTTHTVEDRLPWINVGFFTPAYLEYALTTSADGSFWGTLITRTGKGFYSHSPWMMVEAHDSGTVLYWVRENE</sequence>
<name>A0A6A4XA99_AMPAM</name>
<dbReference type="EMBL" id="VIIS01000247">
    <property type="protein sequence ID" value="KAF0311281.1"/>
    <property type="molecule type" value="Genomic_DNA"/>
</dbReference>
<evidence type="ECO:0000313" key="3">
    <source>
        <dbReference type="Proteomes" id="UP000440578"/>
    </source>
</evidence>
<dbReference type="SUPFAM" id="SSF56496">
    <property type="entry name" value="Fibrinogen C-terminal domain-like"/>
    <property type="match status" value="1"/>
</dbReference>
<comment type="caution">
    <text evidence="2">The sequence shown here is derived from an EMBL/GenBank/DDBJ whole genome shotgun (WGS) entry which is preliminary data.</text>
</comment>
<protein>
    <recommendedName>
        <fullName evidence="1">Apple domain-containing protein</fullName>
    </recommendedName>
</protein>
<dbReference type="Proteomes" id="UP000440578">
    <property type="component" value="Unassembled WGS sequence"/>
</dbReference>
<dbReference type="Pfam" id="PF00024">
    <property type="entry name" value="PAN_1"/>
    <property type="match status" value="1"/>
</dbReference>
<evidence type="ECO:0000313" key="2">
    <source>
        <dbReference type="EMBL" id="KAF0311281.1"/>
    </source>
</evidence>
<dbReference type="InterPro" id="IPR003609">
    <property type="entry name" value="Pan_app"/>
</dbReference>
<gene>
    <name evidence="2" type="ORF">FJT64_017883</name>
</gene>
<organism evidence="2 3">
    <name type="scientific">Amphibalanus amphitrite</name>
    <name type="common">Striped barnacle</name>
    <name type="synonym">Balanus amphitrite</name>
    <dbReference type="NCBI Taxonomy" id="1232801"/>
    <lineage>
        <taxon>Eukaryota</taxon>
        <taxon>Metazoa</taxon>
        <taxon>Ecdysozoa</taxon>
        <taxon>Arthropoda</taxon>
        <taxon>Crustacea</taxon>
        <taxon>Multicrustacea</taxon>
        <taxon>Cirripedia</taxon>
        <taxon>Thoracica</taxon>
        <taxon>Thoracicalcarea</taxon>
        <taxon>Balanomorpha</taxon>
        <taxon>Balanoidea</taxon>
        <taxon>Balanidae</taxon>
        <taxon>Amphibalaninae</taxon>
        <taxon>Amphibalanus</taxon>
    </lineage>
</organism>
<evidence type="ECO:0000259" key="1">
    <source>
        <dbReference type="Pfam" id="PF00024"/>
    </source>
</evidence>
<keyword evidence="3" id="KW-1185">Reference proteome</keyword>
<dbReference type="OrthoDB" id="5971203at2759"/>
<dbReference type="InterPro" id="IPR036056">
    <property type="entry name" value="Fibrinogen-like_C"/>
</dbReference>
<accession>A0A6A4XA99</accession>